<keyword evidence="2" id="KW-1185">Reference proteome</keyword>
<dbReference type="OrthoDB" id="1114455at2"/>
<dbReference type="EMBL" id="VNIA01000003">
    <property type="protein sequence ID" value="TYP98345.1"/>
    <property type="molecule type" value="Genomic_DNA"/>
</dbReference>
<name>A0A5S5DRF9_9FLAO</name>
<protein>
    <submittedName>
        <fullName evidence="1">Type IX secretion system PorP/SprF family membrane protein</fullName>
    </submittedName>
</protein>
<organism evidence="1 2">
    <name type="scientific">Tenacibaculum adriaticum</name>
    <dbReference type="NCBI Taxonomy" id="413713"/>
    <lineage>
        <taxon>Bacteria</taxon>
        <taxon>Pseudomonadati</taxon>
        <taxon>Bacteroidota</taxon>
        <taxon>Flavobacteriia</taxon>
        <taxon>Flavobacteriales</taxon>
        <taxon>Flavobacteriaceae</taxon>
        <taxon>Tenacibaculum</taxon>
    </lineage>
</organism>
<dbReference type="NCBIfam" id="TIGR03519">
    <property type="entry name" value="T9SS_PorP_fam"/>
    <property type="match status" value="1"/>
</dbReference>
<dbReference type="RefSeq" id="WP_148870650.1">
    <property type="nucleotide sequence ID" value="NZ_VNIA01000003.1"/>
</dbReference>
<dbReference type="Pfam" id="PF11751">
    <property type="entry name" value="PorP_SprF"/>
    <property type="match status" value="1"/>
</dbReference>
<comment type="caution">
    <text evidence="1">The sequence shown here is derived from an EMBL/GenBank/DDBJ whole genome shotgun (WGS) entry which is preliminary data.</text>
</comment>
<sequence>MKKIYIIILIILYAQIGFTQQDSQYTQYMYNTVSVNPAYAGTRGTLSITALHRSQWAGLEGAPVTQTLSLNTPLRNERIGIGFSVVHDKIGPTQETYFDAVMSYTIPTSDKGDKLSFGLKAGGHLLNIDFMKLNQYVPQLVTADNIDHKFSPTIGAGIYYHNDHFYAGLSVPNFLETKHFDETSDANTETSFVAKERMNYYLITGYVFNLNENWVFKPAVLTKVVSGSPLQVDLSANFWYKQKLTLGAAYRWDAAWSAMAGFQLNDSLMLGFGYDKEITDLGNTSFNDGSFEAFLRFEFARKLDKIISPRFF</sequence>
<gene>
    <name evidence="1" type="ORF">C7447_103521</name>
</gene>
<evidence type="ECO:0000313" key="1">
    <source>
        <dbReference type="EMBL" id="TYP98345.1"/>
    </source>
</evidence>
<dbReference type="AlphaFoldDB" id="A0A5S5DRF9"/>
<dbReference type="InterPro" id="IPR019861">
    <property type="entry name" value="PorP/SprF_Bacteroidetes"/>
</dbReference>
<evidence type="ECO:0000313" key="2">
    <source>
        <dbReference type="Proteomes" id="UP000323136"/>
    </source>
</evidence>
<reference evidence="1 2" key="1">
    <citation type="submission" date="2019-07" db="EMBL/GenBank/DDBJ databases">
        <title>Genomic Encyclopedia of Type Strains, Phase IV (KMG-IV): sequencing the most valuable type-strain genomes for metagenomic binning, comparative biology and taxonomic classification.</title>
        <authorList>
            <person name="Goeker M."/>
        </authorList>
    </citation>
    <scope>NUCLEOTIDE SEQUENCE [LARGE SCALE GENOMIC DNA]</scope>
    <source>
        <strain evidence="1 2">DSM 18961</strain>
    </source>
</reference>
<proteinExistence type="predicted"/>
<dbReference type="Proteomes" id="UP000323136">
    <property type="component" value="Unassembled WGS sequence"/>
</dbReference>
<accession>A0A5S5DRF9</accession>